<keyword evidence="2" id="KW-0489">Methyltransferase</keyword>
<dbReference type="PROSITE" id="PS51680">
    <property type="entry name" value="SAM_MT_DRM"/>
    <property type="match status" value="1"/>
</dbReference>
<name>A0AAV5CLX6_ELECO</name>
<dbReference type="InterPro" id="IPR030380">
    <property type="entry name" value="SAM_MeTfrase_DRM"/>
</dbReference>
<evidence type="ECO:0000313" key="9">
    <source>
        <dbReference type="EMBL" id="GJM99055.1"/>
    </source>
</evidence>
<gene>
    <name evidence="9" type="primary">ga16118</name>
    <name evidence="9" type="ORF">PR202_ga16118</name>
</gene>
<sequence length="260" mass="29476">MTGFNLPIEQYRSGDRPSSIPTQTTGPPYFYYENVVCAPKVLWATMSRFLYDIEPEFVDSEFICAAGRKRGYIHNLLVQNRSFLDPLPPETVFEAFTHVKKWWPSWDSREKLNCLGTFEAIATTLEHIRLVLANSQNAPPPSVQKFVMKGCRKGNLIWIGKNRFAPLEPHEIERLLGFPEHHTRCVGGATQRYQSLGKSFQMDTVVYHLSVLKDIFPHGMNVLTLFSGIGGAEVALHKLGIHLKNVVLGENSKTNRAVYI</sequence>
<comment type="caution">
    <text evidence="9">The sequence shown here is derived from an EMBL/GenBank/DDBJ whole genome shotgun (WGS) entry which is preliminary data.</text>
</comment>
<keyword evidence="4" id="KW-0949">S-adenosyl-L-methionine</keyword>
<keyword evidence="10" id="KW-1185">Reference proteome</keyword>
<evidence type="ECO:0000256" key="3">
    <source>
        <dbReference type="ARBA" id="ARBA00022679"/>
    </source>
</evidence>
<evidence type="ECO:0000313" key="10">
    <source>
        <dbReference type="Proteomes" id="UP001054889"/>
    </source>
</evidence>
<reference evidence="9" key="1">
    <citation type="journal article" date="2018" name="DNA Res.">
        <title>Multiple hybrid de novo genome assembly of finger millet, an orphan allotetraploid crop.</title>
        <authorList>
            <person name="Hatakeyama M."/>
            <person name="Aluri S."/>
            <person name="Balachadran M.T."/>
            <person name="Sivarajan S.R."/>
            <person name="Patrignani A."/>
            <person name="Gruter S."/>
            <person name="Poveda L."/>
            <person name="Shimizu-Inatsugi R."/>
            <person name="Baeten J."/>
            <person name="Francoijs K.J."/>
            <person name="Nataraja K.N."/>
            <person name="Reddy Y.A.N."/>
            <person name="Phadnis S."/>
            <person name="Ravikumar R.L."/>
            <person name="Schlapbach R."/>
            <person name="Sreeman S.M."/>
            <person name="Shimizu K.K."/>
        </authorList>
    </citation>
    <scope>NUCLEOTIDE SEQUENCE</scope>
</reference>
<evidence type="ECO:0000256" key="7">
    <source>
        <dbReference type="ARBA" id="ARBA00023242"/>
    </source>
</evidence>
<evidence type="ECO:0000256" key="5">
    <source>
        <dbReference type="ARBA" id="ARBA00022737"/>
    </source>
</evidence>
<dbReference type="PANTHER" id="PTHR23068:SF25">
    <property type="entry name" value="DNA (CYTOSINE-5)-METHYLTRANSFERASE DRM2"/>
    <property type="match status" value="1"/>
</dbReference>
<reference evidence="9" key="2">
    <citation type="submission" date="2021-12" db="EMBL/GenBank/DDBJ databases">
        <title>Resequencing data analysis of finger millet.</title>
        <authorList>
            <person name="Hatakeyama M."/>
            <person name="Aluri S."/>
            <person name="Balachadran M.T."/>
            <person name="Sivarajan S.R."/>
            <person name="Poveda L."/>
            <person name="Shimizu-Inatsugi R."/>
            <person name="Schlapbach R."/>
            <person name="Sreeman S.M."/>
            <person name="Shimizu K.K."/>
        </authorList>
    </citation>
    <scope>NUCLEOTIDE SEQUENCE</scope>
</reference>
<keyword evidence="3" id="KW-0808">Transferase</keyword>
<evidence type="ECO:0000259" key="8">
    <source>
        <dbReference type="PROSITE" id="PS51680"/>
    </source>
</evidence>
<protein>
    <recommendedName>
        <fullName evidence="8">SAM-dependent MTase DRM-type domain-containing protein</fullName>
    </recommendedName>
</protein>
<dbReference type="Gene3D" id="3.40.50.150">
    <property type="entry name" value="Vaccinia Virus protein VP39"/>
    <property type="match status" value="1"/>
</dbReference>
<evidence type="ECO:0000256" key="1">
    <source>
        <dbReference type="ARBA" id="ARBA00004123"/>
    </source>
</evidence>
<evidence type="ECO:0000256" key="6">
    <source>
        <dbReference type="ARBA" id="ARBA00023125"/>
    </source>
</evidence>
<proteinExistence type="predicted"/>
<dbReference type="Proteomes" id="UP001054889">
    <property type="component" value="Unassembled WGS sequence"/>
</dbReference>
<evidence type="ECO:0000256" key="2">
    <source>
        <dbReference type="ARBA" id="ARBA00022603"/>
    </source>
</evidence>
<dbReference type="AlphaFoldDB" id="A0AAV5CLX6"/>
<feature type="domain" description="SAM-dependent MTase DRM-type" evidence="8">
    <location>
        <begin position="16"/>
        <end position="260"/>
    </location>
</feature>
<dbReference type="GO" id="GO:0032259">
    <property type="term" value="P:methylation"/>
    <property type="evidence" value="ECO:0007669"/>
    <property type="project" value="UniProtKB-KW"/>
</dbReference>
<dbReference type="EMBL" id="BQKI01000007">
    <property type="protein sequence ID" value="GJM99055.1"/>
    <property type="molecule type" value="Genomic_DNA"/>
</dbReference>
<accession>A0AAV5CLX6</accession>
<keyword evidence="6" id="KW-0238">DNA-binding</keyword>
<comment type="subcellular location">
    <subcellularLocation>
        <location evidence="1">Nucleus</location>
    </subcellularLocation>
</comment>
<keyword evidence="7" id="KW-0539">Nucleus</keyword>
<dbReference type="GO" id="GO:0003677">
    <property type="term" value="F:DNA binding"/>
    <property type="evidence" value="ECO:0007669"/>
    <property type="project" value="UniProtKB-KW"/>
</dbReference>
<dbReference type="InterPro" id="IPR050390">
    <property type="entry name" value="C5-Methyltransferase"/>
</dbReference>
<evidence type="ECO:0000256" key="4">
    <source>
        <dbReference type="ARBA" id="ARBA00022691"/>
    </source>
</evidence>
<organism evidence="9 10">
    <name type="scientific">Eleusine coracana subsp. coracana</name>
    <dbReference type="NCBI Taxonomy" id="191504"/>
    <lineage>
        <taxon>Eukaryota</taxon>
        <taxon>Viridiplantae</taxon>
        <taxon>Streptophyta</taxon>
        <taxon>Embryophyta</taxon>
        <taxon>Tracheophyta</taxon>
        <taxon>Spermatophyta</taxon>
        <taxon>Magnoliopsida</taxon>
        <taxon>Liliopsida</taxon>
        <taxon>Poales</taxon>
        <taxon>Poaceae</taxon>
        <taxon>PACMAD clade</taxon>
        <taxon>Chloridoideae</taxon>
        <taxon>Cynodonteae</taxon>
        <taxon>Eleusininae</taxon>
        <taxon>Eleusine</taxon>
    </lineage>
</organism>
<dbReference type="PANTHER" id="PTHR23068">
    <property type="entry name" value="DNA CYTOSINE-5- -METHYLTRANSFERASE 3-RELATED"/>
    <property type="match status" value="1"/>
</dbReference>
<dbReference type="GO" id="GO:0003886">
    <property type="term" value="F:DNA (cytosine-5-)-methyltransferase activity"/>
    <property type="evidence" value="ECO:0007669"/>
    <property type="project" value="TreeGrafter"/>
</dbReference>
<dbReference type="InterPro" id="IPR029063">
    <property type="entry name" value="SAM-dependent_MTases_sf"/>
</dbReference>
<keyword evidence="5" id="KW-0677">Repeat</keyword>
<dbReference type="GO" id="GO:0005634">
    <property type="term" value="C:nucleus"/>
    <property type="evidence" value="ECO:0007669"/>
    <property type="project" value="UniProtKB-SubCell"/>
</dbReference>
<dbReference type="SUPFAM" id="SSF53335">
    <property type="entry name" value="S-adenosyl-L-methionine-dependent methyltransferases"/>
    <property type="match status" value="1"/>
</dbReference>